<sequence length="82" mass="9127">MWPYCCVILIVLFVGPGFAADCTGYGTVCVGPSWERLKNIVSTFWQIIQLTMSTTTLNHARTTLLKSLLSTPITIFTRIMSP</sequence>
<name>A0A7R8VV61_TIMDO</name>
<reference evidence="2" key="1">
    <citation type="submission" date="2020-11" db="EMBL/GenBank/DDBJ databases">
        <authorList>
            <person name="Tran Van P."/>
        </authorList>
    </citation>
    <scope>NUCLEOTIDE SEQUENCE</scope>
</reference>
<evidence type="ECO:0000313" key="2">
    <source>
        <dbReference type="EMBL" id="CAD7205397.1"/>
    </source>
</evidence>
<keyword evidence="1" id="KW-0732">Signal</keyword>
<evidence type="ECO:0008006" key="3">
    <source>
        <dbReference type="Google" id="ProtNLM"/>
    </source>
</evidence>
<dbReference type="AlphaFoldDB" id="A0A7R8VV61"/>
<organism evidence="2">
    <name type="scientific">Timema douglasi</name>
    <name type="common">Walking stick</name>
    <dbReference type="NCBI Taxonomy" id="61478"/>
    <lineage>
        <taxon>Eukaryota</taxon>
        <taxon>Metazoa</taxon>
        <taxon>Ecdysozoa</taxon>
        <taxon>Arthropoda</taxon>
        <taxon>Hexapoda</taxon>
        <taxon>Insecta</taxon>
        <taxon>Pterygota</taxon>
        <taxon>Neoptera</taxon>
        <taxon>Polyneoptera</taxon>
        <taxon>Phasmatodea</taxon>
        <taxon>Timematodea</taxon>
        <taxon>Timematoidea</taxon>
        <taxon>Timematidae</taxon>
        <taxon>Timema</taxon>
    </lineage>
</organism>
<evidence type="ECO:0000256" key="1">
    <source>
        <dbReference type="SAM" id="SignalP"/>
    </source>
</evidence>
<protein>
    <recommendedName>
        <fullName evidence="3">Secreted protein</fullName>
    </recommendedName>
</protein>
<gene>
    <name evidence="2" type="ORF">TDIB3V08_LOCUS11549</name>
</gene>
<feature type="signal peptide" evidence="1">
    <location>
        <begin position="1"/>
        <end position="19"/>
    </location>
</feature>
<proteinExistence type="predicted"/>
<dbReference type="EMBL" id="OA574985">
    <property type="protein sequence ID" value="CAD7205397.1"/>
    <property type="molecule type" value="Genomic_DNA"/>
</dbReference>
<feature type="chain" id="PRO_5030673169" description="Secreted protein" evidence="1">
    <location>
        <begin position="20"/>
        <end position="82"/>
    </location>
</feature>
<accession>A0A7R8VV61</accession>